<evidence type="ECO:0000256" key="1">
    <source>
        <dbReference type="ARBA" id="ARBA00000900"/>
    </source>
</evidence>
<dbReference type="InterPro" id="IPR016024">
    <property type="entry name" value="ARM-type_fold"/>
</dbReference>
<dbReference type="EMBL" id="CM007649">
    <property type="protein sequence ID" value="ONM28247.1"/>
    <property type="molecule type" value="Genomic_DNA"/>
</dbReference>
<comment type="pathway">
    <text evidence="2">Protein modification; protein ubiquitination.</text>
</comment>
<feature type="region of interest" description="Disordered" evidence="5">
    <location>
        <begin position="431"/>
        <end position="493"/>
    </location>
</feature>
<dbReference type="InterPro" id="IPR056512">
    <property type="entry name" value="LIN_N"/>
</dbReference>
<dbReference type="EC" id="2.3.2.27" evidence="3"/>
<evidence type="ECO:0000313" key="7">
    <source>
        <dbReference type="EMBL" id="ONM28247.1"/>
    </source>
</evidence>
<dbReference type="Pfam" id="PF23654">
    <property type="entry name" value="ARM_LIN_2nd"/>
    <property type="match status" value="1"/>
</dbReference>
<dbReference type="InterPro" id="IPR036322">
    <property type="entry name" value="WD40_repeat_dom_sf"/>
</dbReference>
<dbReference type="Pfam" id="PF23568">
    <property type="entry name" value="ARM_LIN"/>
    <property type="match status" value="1"/>
</dbReference>
<evidence type="ECO:0000256" key="4">
    <source>
        <dbReference type="ARBA" id="ARBA00022679"/>
    </source>
</evidence>
<evidence type="ECO:0000259" key="6">
    <source>
        <dbReference type="PROSITE" id="PS51698"/>
    </source>
</evidence>
<feature type="compositionally biased region" description="Pro residues" evidence="5">
    <location>
        <begin position="440"/>
        <end position="456"/>
    </location>
</feature>
<evidence type="ECO:0000256" key="5">
    <source>
        <dbReference type="SAM" id="MobiDB-lite"/>
    </source>
</evidence>
<evidence type="ECO:0000256" key="3">
    <source>
        <dbReference type="ARBA" id="ARBA00012483"/>
    </source>
</evidence>
<dbReference type="PANTHER" id="PTHR47446:SF2">
    <property type="entry name" value="RING-TYPE E3 UBIQUITIN TRANSFERASE"/>
    <property type="match status" value="1"/>
</dbReference>
<dbReference type="InterPro" id="IPR003613">
    <property type="entry name" value="Ubox_domain"/>
</dbReference>
<feature type="compositionally biased region" description="Acidic residues" evidence="5">
    <location>
        <begin position="236"/>
        <end position="254"/>
    </location>
</feature>
<dbReference type="Gene3D" id="2.130.10.10">
    <property type="entry name" value="YVTN repeat-like/Quinoprotein amine dehydrogenase"/>
    <property type="match status" value="1"/>
</dbReference>
<sequence length="1353" mass="144721">MAGPTPTCSAIVSHTAAFLAELVADPLLRRHLLSAAAAAGGGQQHPAATLQALSLVSDALDTAASCSPSPSSLRAAERLLRSLPAATPLSCLLLALARAARRGAGAAAAVLDLFALDPALARHELAPAAFEALFAPRLLPVMRHFAARRAAAAARTKGEEGGSDEATPMRVLSLMSGAQAQEMRALEREYDKVLDANCRAYALYLKRILEAGEPSSPAVSSPLPQPLPPPELVFGVEDDDDSRGDEDTAPENDESAASSQSELRDNPMWAETEEQPGDLYPRRQGSVKGRRDLLRPPSLYPQRVPPHLIVQQQQALPEKIAASPLSSKQPRPRADAGQLSPEPASFPVRCDAAAVDPLQPLPTPKDFVCPITSQVFDDPVTLETGQTYERRAIQEWLDRGNATCPITRQRLHGAQLPKTNYVLKRLIGAWRDQRRTPSPSSSPSPSPPPATPPPAPATAMAGDSPAPPFPLPVKAAAASSPSPDANTSASAPSPTSVIAQASLESAVAELRAAVSCLCTSEDLAQSERSVLKIERLWRDATAGGADAEPAILAALARPAVLNGFVEILFNSVSAQVLRVAVFLLAELASRDDAVVQTLTRVDSDVDCLAALFKKGLAEAAVLICLLSPAPEQLVEMDLAEALVATIRRGGGDEDPLKMCVSPKAASVILLSQILVEDAAAAADDDSSSTPPVPRSALMSERFIRSLAASLEAEPVEERLAAMRILLRCIWEDGHCRRSIAEKASLGAVLDAFHAVGDADKIDIVRFLYELLKLKKRSAAERLLRTIKEGGSFSMMHTLLVYLQSAPPEHSPVVAGLLLQLDLLVEPRKISMYREEALDCLIQCLKNADFPRCQLLAAETIMCLPGRFSSSGRPLARSTLLKLARVKERYRQSQDLSAARADGEDEMEEGKAASEWERKAAYAVVSHEFGLVFEALSECLRTKNAELFTTSLVCAAWLVHMLSLLPDTGVLGAARVCLLRQFVVVLRSAKHGSDRVLAMVALRSFMNDRGRFFFLLLLLLLLHVSELNLGMCKFVEGMHDITTYIKDVLRTLRELKKSSGLAFEMLKLLSDGQESSVDMWSHKEINQEHSKAITSLSVLHSESEEKLYSGSLDRSIRAWQLRDGVLRCVEVHDTRDPVQSLAVASAVACFVPQGAGVKVLSWGSGSSRVVNANKYVRSMALVHGKLFCGCSDGSVQEIDLASGTLGVIQPGSKRILGKASPVYALQAHGGLLYTGGTPSSSSAASADGGGGAAVKVWSCANYGLVGSMATAAEARSLVVSADLVYVASRAAAVEIWSREKLARIGTLQAGGRVQCMAVDADGDVLVVGTSDGKIQVRPVQRIYYFLHCIELGTE</sequence>
<dbReference type="PROSITE" id="PS50082">
    <property type="entry name" value="WD_REPEATS_2"/>
    <property type="match status" value="1"/>
</dbReference>
<dbReference type="SMART" id="SM00504">
    <property type="entry name" value="Ubox"/>
    <property type="match status" value="1"/>
</dbReference>
<dbReference type="InterPro" id="IPR052858">
    <property type="entry name" value="E3_ubiquitin-ligase_LIN"/>
</dbReference>
<dbReference type="PANTHER" id="PTHR47446">
    <property type="entry name" value="RING-TYPE E3 UBIQUITIN TRANSFERASE"/>
    <property type="match status" value="1"/>
</dbReference>
<protein>
    <recommendedName>
        <fullName evidence="3">RING-type E3 ubiquitin transferase</fullName>
        <ecNumber evidence="3">2.3.2.27</ecNumber>
    </recommendedName>
</protein>
<dbReference type="CDD" id="cd16664">
    <property type="entry name" value="RING-Ubox_PUB"/>
    <property type="match status" value="1"/>
</dbReference>
<dbReference type="Pfam" id="PF00400">
    <property type="entry name" value="WD40"/>
    <property type="match status" value="2"/>
</dbReference>
<dbReference type="InterPro" id="IPR056514">
    <property type="entry name" value="ARM_LIN_2nd"/>
</dbReference>
<feature type="domain" description="U-box" evidence="6">
    <location>
        <begin position="362"/>
        <end position="437"/>
    </location>
</feature>
<dbReference type="InterPro" id="IPR001680">
    <property type="entry name" value="WD40_rpt"/>
</dbReference>
<dbReference type="InterPro" id="IPR045210">
    <property type="entry name" value="RING-Ubox_PUB"/>
</dbReference>
<dbReference type="Pfam" id="PF04564">
    <property type="entry name" value="U-box"/>
    <property type="match status" value="1"/>
</dbReference>
<dbReference type="OMA" id="ASWQEQN"/>
<name>A0A1D6MF38_MAIZE</name>
<dbReference type="eggNOG" id="KOG0167">
    <property type="taxonomic scope" value="Eukaryota"/>
</dbReference>
<dbReference type="Pfam" id="PF23628">
    <property type="entry name" value="ARM_LIN_C"/>
    <property type="match status" value="1"/>
</dbReference>
<dbReference type="ExpressionAtlas" id="A0A1D6MF38">
    <property type="expression patterns" value="baseline and differential"/>
</dbReference>
<dbReference type="SUPFAM" id="SSF50978">
    <property type="entry name" value="WD40 repeat-like"/>
    <property type="match status" value="1"/>
</dbReference>
<gene>
    <name evidence="7" type="ORF">ZEAMMB73_Zm00001d039302</name>
</gene>
<dbReference type="GO" id="GO:0061630">
    <property type="term" value="F:ubiquitin protein ligase activity"/>
    <property type="evidence" value="ECO:0007669"/>
    <property type="project" value="UniProtKB-EC"/>
</dbReference>
<dbReference type="SMART" id="SM00320">
    <property type="entry name" value="WD40"/>
    <property type="match status" value="3"/>
</dbReference>
<evidence type="ECO:0000256" key="2">
    <source>
        <dbReference type="ARBA" id="ARBA00004906"/>
    </source>
</evidence>
<dbReference type="PaxDb" id="4577-GRMZM2G153127_P01"/>
<dbReference type="InterPro" id="IPR015943">
    <property type="entry name" value="WD40/YVTN_repeat-like_dom_sf"/>
</dbReference>
<dbReference type="InterPro" id="IPR055566">
    <property type="entry name" value="ARM_LIN"/>
</dbReference>
<comment type="catalytic activity">
    <reaction evidence="1">
        <text>S-ubiquitinyl-[E2 ubiquitin-conjugating enzyme]-L-cysteine + [acceptor protein]-L-lysine = [E2 ubiquitin-conjugating enzyme]-L-cysteine + N(6)-ubiquitinyl-[acceptor protein]-L-lysine.</text>
        <dbReference type="EC" id="2.3.2.27"/>
    </reaction>
</comment>
<dbReference type="SUPFAM" id="SSF57850">
    <property type="entry name" value="RING/U-box"/>
    <property type="match status" value="1"/>
</dbReference>
<dbReference type="InterPro" id="IPR013083">
    <property type="entry name" value="Znf_RING/FYVE/PHD"/>
</dbReference>
<feature type="region of interest" description="Disordered" evidence="5">
    <location>
        <begin position="323"/>
        <end position="344"/>
    </location>
</feature>
<dbReference type="InParanoid" id="A0A1D6MF38"/>
<dbReference type="STRING" id="4577.A0A1D6MF38"/>
<proteinExistence type="predicted"/>
<dbReference type="SUPFAM" id="SSF48371">
    <property type="entry name" value="ARM repeat"/>
    <property type="match status" value="1"/>
</dbReference>
<dbReference type="Gene3D" id="3.30.40.10">
    <property type="entry name" value="Zinc/RING finger domain, C3HC4 (zinc finger)"/>
    <property type="match status" value="1"/>
</dbReference>
<keyword evidence="4" id="KW-0808">Transferase</keyword>
<organism evidence="7">
    <name type="scientific">Zea mays</name>
    <name type="common">Maize</name>
    <dbReference type="NCBI Taxonomy" id="4577"/>
    <lineage>
        <taxon>Eukaryota</taxon>
        <taxon>Viridiplantae</taxon>
        <taxon>Streptophyta</taxon>
        <taxon>Embryophyta</taxon>
        <taxon>Tracheophyta</taxon>
        <taxon>Spermatophyta</taxon>
        <taxon>Magnoliopsida</taxon>
        <taxon>Liliopsida</taxon>
        <taxon>Poales</taxon>
        <taxon>Poaceae</taxon>
        <taxon>PACMAD clade</taxon>
        <taxon>Panicoideae</taxon>
        <taxon>Andropogonodae</taxon>
        <taxon>Andropogoneae</taxon>
        <taxon>Tripsacinae</taxon>
        <taxon>Zea</taxon>
    </lineage>
</organism>
<dbReference type="PROSITE" id="PS51698">
    <property type="entry name" value="U_BOX"/>
    <property type="match status" value="1"/>
</dbReference>
<reference evidence="7" key="1">
    <citation type="submission" date="2015-12" db="EMBL/GenBank/DDBJ databases">
        <title>Update maize B73 reference genome by single molecule sequencing technologies.</title>
        <authorList>
            <consortium name="Maize Genome Sequencing Project"/>
            <person name="Ware D."/>
        </authorList>
    </citation>
    <scope>NUCLEOTIDE SEQUENCE [LARGE SCALE GENOMIC DNA]</scope>
    <source>
        <tissue evidence="7">Seedling</tissue>
    </source>
</reference>
<feature type="region of interest" description="Disordered" evidence="5">
    <location>
        <begin position="214"/>
        <end position="303"/>
    </location>
</feature>
<dbReference type="UniPathway" id="UPA00143"/>
<accession>A0A1D6MF38</accession>
<feature type="compositionally biased region" description="Low complexity" evidence="5">
    <location>
        <begin position="475"/>
        <end position="493"/>
    </location>
</feature>
<dbReference type="GO" id="GO:0016567">
    <property type="term" value="P:protein ubiquitination"/>
    <property type="evidence" value="ECO:0007669"/>
    <property type="project" value="UniProtKB-UniPathway"/>
</dbReference>